<dbReference type="Proteomes" id="UP000612362">
    <property type="component" value="Unassembled WGS sequence"/>
</dbReference>
<protein>
    <submittedName>
        <fullName evidence="1">Uncharacterized protein</fullName>
    </submittedName>
</protein>
<dbReference type="InterPro" id="IPR036390">
    <property type="entry name" value="WH_DNA-bd_sf"/>
</dbReference>
<dbReference type="RefSeq" id="WP_220199792.1">
    <property type="nucleotide sequence ID" value="NZ_BNJF01000009.1"/>
</dbReference>
<evidence type="ECO:0000313" key="2">
    <source>
        <dbReference type="Proteomes" id="UP000612362"/>
    </source>
</evidence>
<organism evidence="1 2">
    <name type="scientific">Ktedonospora formicarum</name>
    <dbReference type="NCBI Taxonomy" id="2778364"/>
    <lineage>
        <taxon>Bacteria</taxon>
        <taxon>Bacillati</taxon>
        <taxon>Chloroflexota</taxon>
        <taxon>Ktedonobacteria</taxon>
        <taxon>Ktedonobacterales</taxon>
        <taxon>Ktedonobacteraceae</taxon>
        <taxon>Ktedonospora</taxon>
    </lineage>
</organism>
<name>A0A8J3ICT3_9CHLR</name>
<keyword evidence="2" id="KW-1185">Reference proteome</keyword>
<evidence type="ECO:0000313" key="1">
    <source>
        <dbReference type="EMBL" id="GHO50835.1"/>
    </source>
</evidence>
<gene>
    <name evidence="1" type="ORF">KSX_89980</name>
</gene>
<proteinExistence type="predicted"/>
<dbReference type="EMBL" id="BNJF01000009">
    <property type="protein sequence ID" value="GHO50835.1"/>
    <property type="molecule type" value="Genomic_DNA"/>
</dbReference>
<reference evidence="1" key="1">
    <citation type="submission" date="2020-10" db="EMBL/GenBank/DDBJ databases">
        <title>Taxonomic study of unclassified bacteria belonging to the class Ktedonobacteria.</title>
        <authorList>
            <person name="Yabe S."/>
            <person name="Wang C.M."/>
            <person name="Zheng Y."/>
            <person name="Sakai Y."/>
            <person name="Cavaletti L."/>
            <person name="Monciardini P."/>
            <person name="Donadio S."/>
        </authorList>
    </citation>
    <scope>NUCLEOTIDE SEQUENCE</scope>
    <source>
        <strain evidence="1">SOSP1-1</strain>
    </source>
</reference>
<comment type="caution">
    <text evidence="1">The sequence shown here is derived from an EMBL/GenBank/DDBJ whole genome shotgun (WGS) entry which is preliminary data.</text>
</comment>
<dbReference type="SUPFAM" id="SSF46785">
    <property type="entry name" value="Winged helix' DNA-binding domain"/>
    <property type="match status" value="1"/>
</dbReference>
<dbReference type="AlphaFoldDB" id="A0A8J3ICT3"/>
<accession>A0A8J3ICT3</accession>
<sequence>MEQNDTPKEPMDIWPPLYRRDLEAFLAQHEYSERHLFLLSWLIWLSLLSQEELFRVLSAHRQSSVAVISRHTLAQQIRAMTRLKLIDTIVLQEPEQGRYRRYYVTDWGLYLYSATVIPTPPLTLARLTKAYPVERDDLLARLSQPHIHLTLAELITRLIAEAEDHGDHLVSYQQPWSHMFHVGERRQRLRSDAALLIEHAGATYAFLVHVDTGPHHRAEKQIGADLRSLLDLRAMSLLYRQSWPHLLIVTTEHRLTLWASLLAESALKRTTRPLAGGLTTGEAMEHGLYAAIWRDLATLAHTNNPTHIPLIAFPALLREPASEALAESISQQHTFSSIRLKEAALPPPHAHEHLTRYVGESLQDEAARLDREQIQHFFVRQRKTQESVYGAGLLTLALTAQEKRLLAFVAHHPLLDLQTLHTLLRPDGVPKAIKSTQHDITHLFKQHLLDARLWPTTSMPPQEQERYLLTSAALHYMAVRQGEPLRYYVVHPKNRTSDEEQLWRQWGVAGLDRQKGHTSSLYRFMRQLLKGTHERGEMLYEWKNAQTSIRWYREMFLQGTGRARPDAELVFAPSPTAQRTTLLLEYDRGTTGTLEYQRKFNAYLDFQLITGKALPLILVVTPTQKSAQKIQQVLTQLGSALRVVVLLEQEVLAQGLTLAYKSLYST</sequence>